<reference evidence="2 3" key="1">
    <citation type="submission" date="2016-09" db="EMBL/GenBank/DDBJ databases">
        <title>Rhizobium oryziradicis sp. nov., isolated from the root of rice.</title>
        <authorList>
            <person name="Zhao J."/>
            <person name="Zhang X."/>
        </authorList>
    </citation>
    <scope>NUCLEOTIDE SEQUENCE [LARGE SCALE GENOMIC DNA]</scope>
    <source>
        <strain evidence="2 3">14971</strain>
    </source>
</reference>
<keyword evidence="3" id="KW-1185">Reference proteome</keyword>
<feature type="signal peptide" evidence="1">
    <location>
        <begin position="1"/>
        <end position="19"/>
    </location>
</feature>
<evidence type="ECO:0000313" key="2">
    <source>
        <dbReference type="EMBL" id="OLP51927.1"/>
    </source>
</evidence>
<sequence>MIRIGIIMSIALFAQTAVAQEQQSQSRPLDIGHGITATLSDDWQEESREEDNGNQYIALECISPDCERSLETCHIVAFGKPIEGPDDAARLASLYDSPTSQYFRMRAALISTSQDAQLLQTLKLQRIGPRDWWIIETDAHHNMKSGLFADTVIDGWRVRFTCKTCERGSVRYQKAMQILESVRMANPS</sequence>
<comment type="caution">
    <text evidence="2">The sequence shown here is derived from an EMBL/GenBank/DDBJ whole genome shotgun (WGS) entry which is preliminary data.</text>
</comment>
<protein>
    <submittedName>
        <fullName evidence="2">Uncharacterized protein</fullName>
    </submittedName>
</protein>
<dbReference type="EMBL" id="MKIN01000018">
    <property type="protein sequence ID" value="OLP51927.1"/>
    <property type="molecule type" value="Genomic_DNA"/>
</dbReference>
<dbReference type="Proteomes" id="UP000185598">
    <property type="component" value="Unassembled WGS sequence"/>
</dbReference>
<evidence type="ECO:0000313" key="3">
    <source>
        <dbReference type="Proteomes" id="UP000185598"/>
    </source>
</evidence>
<feature type="chain" id="PRO_5012186805" evidence="1">
    <location>
        <begin position="20"/>
        <end position="188"/>
    </location>
</feature>
<dbReference type="AlphaFoldDB" id="A0A1Q9AAP7"/>
<gene>
    <name evidence="2" type="ORF">BJF91_23740</name>
</gene>
<organism evidence="2 3">
    <name type="scientific">Allorhizobium taibaishanense</name>
    <dbReference type="NCBI Taxonomy" id="887144"/>
    <lineage>
        <taxon>Bacteria</taxon>
        <taxon>Pseudomonadati</taxon>
        <taxon>Pseudomonadota</taxon>
        <taxon>Alphaproteobacteria</taxon>
        <taxon>Hyphomicrobiales</taxon>
        <taxon>Rhizobiaceae</taxon>
        <taxon>Rhizobium/Agrobacterium group</taxon>
        <taxon>Allorhizobium</taxon>
    </lineage>
</organism>
<keyword evidence="1" id="KW-0732">Signal</keyword>
<proteinExistence type="predicted"/>
<accession>A0A1Q9AAP7</accession>
<name>A0A1Q9AAP7_9HYPH</name>
<evidence type="ECO:0000256" key="1">
    <source>
        <dbReference type="SAM" id="SignalP"/>
    </source>
</evidence>